<reference evidence="2 3" key="1">
    <citation type="journal article" date="2018" name="Mol. Biol. Evol.">
        <title>Broad Genomic Sampling Reveals a Smut Pathogenic Ancestry of the Fungal Clade Ustilaginomycotina.</title>
        <authorList>
            <person name="Kijpornyongpan T."/>
            <person name="Mondo S.J."/>
            <person name="Barry K."/>
            <person name="Sandor L."/>
            <person name="Lee J."/>
            <person name="Lipzen A."/>
            <person name="Pangilinan J."/>
            <person name="LaButti K."/>
            <person name="Hainaut M."/>
            <person name="Henrissat B."/>
            <person name="Grigoriev I.V."/>
            <person name="Spatafora J.W."/>
            <person name="Aime M.C."/>
        </authorList>
    </citation>
    <scope>NUCLEOTIDE SEQUENCE [LARGE SCALE GENOMIC DNA]</scope>
    <source>
        <strain evidence="2 3">MCA 5214</strain>
    </source>
</reference>
<dbReference type="GeneID" id="37031675"/>
<dbReference type="EMBL" id="KZ819677">
    <property type="protein sequence ID" value="PWN25059.1"/>
    <property type="molecule type" value="Genomic_DNA"/>
</dbReference>
<name>A0A316UIL2_9BASI</name>
<feature type="region of interest" description="Disordered" evidence="1">
    <location>
        <begin position="1"/>
        <end position="210"/>
    </location>
</feature>
<feature type="compositionally biased region" description="Basic and acidic residues" evidence="1">
    <location>
        <begin position="61"/>
        <end position="76"/>
    </location>
</feature>
<dbReference type="AlphaFoldDB" id="A0A316UIL2"/>
<evidence type="ECO:0000313" key="3">
    <source>
        <dbReference type="Proteomes" id="UP000245884"/>
    </source>
</evidence>
<proteinExistence type="predicted"/>
<accession>A0A316UIL2</accession>
<feature type="compositionally biased region" description="Low complexity" evidence="1">
    <location>
        <begin position="1"/>
        <end position="32"/>
    </location>
</feature>
<evidence type="ECO:0000256" key="1">
    <source>
        <dbReference type="SAM" id="MobiDB-lite"/>
    </source>
</evidence>
<gene>
    <name evidence="2" type="ORF">BDZ90DRAFT_76271</name>
</gene>
<keyword evidence="3" id="KW-1185">Reference proteome</keyword>
<dbReference type="RefSeq" id="XP_025359671.1">
    <property type="nucleotide sequence ID" value="XM_025509852.1"/>
</dbReference>
<evidence type="ECO:0000313" key="2">
    <source>
        <dbReference type="EMBL" id="PWN25059.1"/>
    </source>
</evidence>
<dbReference type="Proteomes" id="UP000245884">
    <property type="component" value="Unassembled WGS sequence"/>
</dbReference>
<dbReference type="OrthoDB" id="2554945at2759"/>
<sequence>MGKKSSTAETSASVSAAASSSSSSPSSSSSAARLDPSLFHSYFSQPPSASAPKSILKPASKGRDGRPMRRLKDGRTVVRALAGQKEDEDDETDKLARRRGERFIGEKLGLRGAAGGETTTTAGKARAEKRDEDDPLGLGDPAFLPGGEFAHLVGLTGKGKKRTRSSTSSCKARRGVSKSEQRQSAARGTLPFSSARPAISFSTTTTTTTS</sequence>
<organism evidence="2 3">
    <name type="scientific">Jaminaea rosea</name>
    <dbReference type="NCBI Taxonomy" id="1569628"/>
    <lineage>
        <taxon>Eukaryota</taxon>
        <taxon>Fungi</taxon>
        <taxon>Dikarya</taxon>
        <taxon>Basidiomycota</taxon>
        <taxon>Ustilaginomycotina</taxon>
        <taxon>Exobasidiomycetes</taxon>
        <taxon>Microstromatales</taxon>
        <taxon>Microstromatales incertae sedis</taxon>
        <taxon>Jaminaea</taxon>
    </lineage>
</organism>
<protein>
    <submittedName>
        <fullName evidence="2">Uncharacterized protein</fullName>
    </submittedName>
</protein>